<dbReference type="SUPFAM" id="SSF64438">
    <property type="entry name" value="CNF1/YfiH-like putative cysteine hydrolases"/>
    <property type="match status" value="1"/>
</dbReference>
<protein>
    <recommendedName>
        <fullName evidence="3">Probable chemoreceptor glutamine deamidase CheD</fullName>
        <ecNumber evidence="3">3.5.1.44</ecNumber>
    </recommendedName>
</protein>
<dbReference type="PANTHER" id="PTHR35147">
    <property type="entry name" value="CHEMORECEPTOR GLUTAMINE DEAMIDASE CHED-RELATED"/>
    <property type="match status" value="1"/>
</dbReference>
<dbReference type="GO" id="GO:0050568">
    <property type="term" value="F:protein-glutamine glutaminase activity"/>
    <property type="evidence" value="ECO:0007669"/>
    <property type="project" value="UniProtKB-UniRule"/>
</dbReference>
<evidence type="ECO:0000256" key="3">
    <source>
        <dbReference type="HAMAP-Rule" id="MF_01440"/>
    </source>
</evidence>
<reference evidence="4 5" key="1">
    <citation type="submission" date="2018-03" db="EMBL/GenBank/DDBJ databases">
        <title>Genomic Encyclopedia of Archaeal and Bacterial Type Strains, Phase II (KMG-II): from individual species to whole genera.</title>
        <authorList>
            <person name="Goeker M."/>
        </authorList>
    </citation>
    <scope>NUCLEOTIDE SEQUENCE [LARGE SCALE GENOMIC DNA]</scope>
    <source>
        <strain evidence="4 5">DSM 45348</strain>
    </source>
</reference>
<keyword evidence="5" id="KW-1185">Reference proteome</keyword>
<dbReference type="AlphaFoldDB" id="A0A2T0RX25"/>
<keyword evidence="1 3" id="KW-0145">Chemotaxis</keyword>
<name>A0A2T0RX25_9ACTN</name>
<dbReference type="InterPro" id="IPR005659">
    <property type="entry name" value="Chemorcpt_Glu_NH3ase_CheD"/>
</dbReference>
<accession>A0A2T0RX25</accession>
<dbReference type="EC" id="3.5.1.44" evidence="3"/>
<dbReference type="Gene3D" id="3.30.1330.200">
    <property type="match status" value="1"/>
</dbReference>
<gene>
    <name evidence="3" type="primary">cheD</name>
    <name evidence="4" type="ORF">CLV70_112111</name>
</gene>
<dbReference type="EMBL" id="PVZG01000012">
    <property type="protein sequence ID" value="PRY25745.1"/>
    <property type="molecule type" value="Genomic_DNA"/>
</dbReference>
<comment type="function">
    <text evidence="3">Probably deamidates glutamine residues to glutamate on methyl-accepting chemotaxis receptors (MCPs), playing an important role in chemotaxis.</text>
</comment>
<evidence type="ECO:0000256" key="2">
    <source>
        <dbReference type="ARBA" id="ARBA00022801"/>
    </source>
</evidence>
<proteinExistence type="inferred from homology"/>
<organism evidence="4 5">
    <name type="scientific">Pseudosporangium ferrugineum</name>
    <dbReference type="NCBI Taxonomy" id="439699"/>
    <lineage>
        <taxon>Bacteria</taxon>
        <taxon>Bacillati</taxon>
        <taxon>Actinomycetota</taxon>
        <taxon>Actinomycetes</taxon>
        <taxon>Micromonosporales</taxon>
        <taxon>Micromonosporaceae</taxon>
        <taxon>Pseudosporangium</taxon>
    </lineage>
</organism>
<dbReference type="GO" id="GO:0006935">
    <property type="term" value="P:chemotaxis"/>
    <property type="evidence" value="ECO:0007669"/>
    <property type="project" value="UniProtKB-UniRule"/>
</dbReference>
<evidence type="ECO:0000313" key="5">
    <source>
        <dbReference type="Proteomes" id="UP000239209"/>
    </source>
</evidence>
<dbReference type="RefSeq" id="WP_106128934.1">
    <property type="nucleotide sequence ID" value="NZ_PVZG01000012.1"/>
</dbReference>
<dbReference type="Pfam" id="PF03975">
    <property type="entry name" value="CheD"/>
    <property type="match status" value="1"/>
</dbReference>
<comment type="catalytic activity">
    <reaction evidence="3">
        <text>L-glutaminyl-[protein] + H2O = L-glutamyl-[protein] + NH4(+)</text>
        <dbReference type="Rhea" id="RHEA:16441"/>
        <dbReference type="Rhea" id="RHEA-COMP:10207"/>
        <dbReference type="Rhea" id="RHEA-COMP:10208"/>
        <dbReference type="ChEBI" id="CHEBI:15377"/>
        <dbReference type="ChEBI" id="CHEBI:28938"/>
        <dbReference type="ChEBI" id="CHEBI:29973"/>
        <dbReference type="ChEBI" id="CHEBI:30011"/>
        <dbReference type="EC" id="3.5.1.44"/>
    </reaction>
</comment>
<keyword evidence="2 3" id="KW-0378">Hydrolase</keyword>
<evidence type="ECO:0000313" key="4">
    <source>
        <dbReference type="EMBL" id="PRY25745.1"/>
    </source>
</evidence>
<sequence>MPEPADLHLNPGDFRFAAGGTRLHTLLGSCVAITLWHPGRLIGGMCHYLLPSRPGRDRSRHLDGRYADDAVALFHHEVRRHGTHPDEYVVKVFGGADQFPDISGPLGGVAGRNAAVGLELLRYHGFRVSACEVGGRGSRRIVLELATGHVWLRSLQSLDERATA</sequence>
<comment type="caution">
    <text evidence="4">The sequence shown here is derived from an EMBL/GenBank/DDBJ whole genome shotgun (WGS) entry which is preliminary data.</text>
</comment>
<comment type="similarity">
    <text evidence="3">Belongs to the CheD family.</text>
</comment>
<dbReference type="OrthoDB" id="9807202at2"/>
<evidence type="ECO:0000256" key="1">
    <source>
        <dbReference type="ARBA" id="ARBA00022500"/>
    </source>
</evidence>
<dbReference type="CDD" id="cd16352">
    <property type="entry name" value="CheD"/>
    <property type="match status" value="1"/>
</dbReference>
<dbReference type="InterPro" id="IPR038592">
    <property type="entry name" value="CheD-like_sf"/>
</dbReference>
<dbReference type="InterPro" id="IPR011324">
    <property type="entry name" value="Cytotoxic_necrot_fac-like_cat"/>
</dbReference>
<dbReference type="HAMAP" id="MF_01440">
    <property type="entry name" value="CheD"/>
    <property type="match status" value="1"/>
</dbReference>
<dbReference type="PANTHER" id="PTHR35147:SF3">
    <property type="entry name" value="CHEMORECEPTOR GLUTAMINE DEAMIDASE CHED 1-RELATED"/>
    <property type="match status" value="1"/>
</dbReference>
<dbReference type="Proteomes" id="UP000239209">
    <property type="component" value="Unassembled WGS sequence"/>
</dbReference>